<evidence type="ECO:0000256" key="4">
    <source>
        <dbReference type="ARBA" id="ARBA00022827"/>
    </source>
</evidence>
<evidence type="ECO:0000313" key="8">
    <source>
        <dbReference type="Proteomes" id="UP001144205"/>
    </source>
</evidence>
<evidence type="ECO:0000256" key="3">
    <source>
        <dbReference type="ARBA" id="ARBA00022630"/>
    </source>
</evidence>
<dbReference type="Proteomes" id="UP001144205">
    <property type="component" value="Unassembled WGS sequence"/>
</dbReference>
<feature type="domain" description="Glucose-methanol-choline oxidoreductase C-terminal" evidence="6">
    <location>
        <begin position="292"/>
        <end position="417"/>
    </location>
</feature>
<dbReference type="Gene3D" id="3.50.50.60">
    <property type="entry name" value="FAD/NAD(P)-binding domain"/>
    <property type="match status" value="2"/>
</dbReference>
<keyword evidence="3" id="KW-0285">Flavoprotein</keyword>
<accession>A0ABQ5LT31</accession>
<comment type="cofactor">
    <cofactor evidence="1">
        <name>FAD</name>
        <dbReference type="ChEBI" id="CHEBI:57692"/>
    </cofactor>
</comment>
<keyword evidence="4" id="KW-0274">FAD</keyword>
<keyword evidence="5" id="KW-0560">Oxidoreductase</keyword>
<dbReference type="Pfam" id="PF05199">
    <property type="entry name" value="GMC_oxred_C"/>
    <property type="match status" value="1"/>
</dbReference>
<dbReference type="SUPFAM" id="SSF51905">
    <property type="entry name" value="FAD/NAD(P)-binding domain"/>
    <property type="match status" value="1"/>
</dbReference>
<comment type="similarity">
    <text evidence="2">Belongs to the GMC oxidoreductase family.</text>
</comment>
<organism evidence="7 8">
    <name type="scientific">Sinisalibacter aestuarii</name>
    <dbReference type="NCBI Taxonomy" id="2949426"/>
    <lineage>
        <taxon>Bacteria</taxon>
        <taxon>Pseudomonadati</taxon>
        <taxon>Pseudomonadota</taxon>
        <taxon>Alphaproteobacteria</taxon>
        <taxon>Rhodobacterales</taxon>
        <taxon>Roseobacteraceae</taxon>
        <taxon>Sinisalibacter</taxon>
    </lineage>
</organism>
<sequence length="430" mass="48263">MLCEGGADEYTDESQECYLGTIDGDPYFDLDTARLRYLGGSTNHWGGWCRTFDASDFNRSDISEELVWPIRKPAIDPYFEEACGIVDVPPEFSDGLPNKFGVKQIGFNFSPPTLFGEKYYDEIKDSANIKLYLNANLVDVALSNNRMTSAEFLSFDTGSLTVRAKTFVFAMGGIENSRMLIWLRGLHGDALHDPRLPVGEYWMEHPTFELGEALVETEIADKRYFGLSEEVQRDQGIMNCGLIIDGVSKKRTSQLVYDLLCLAPGIGQKLMDLADRRLICGGKIRSAWEQMPTKSNRVTLSGSETDRFGIPRPVLHWKKSDFDRRTVVKSLQVFNEWLLDSDLGRIRIYDWVLSNGDYPLDDVLAGHHHIGGTRMGENPEISVVDADARVFGTENLYMAGSSIFTTSGHTNPTLPIVQFSLRLADHLLGK</sequence>
<evidence type="ECO:0000259" key="6">
    <source>
        <dbReference type="Pfam" id="PF05199"/>
    </source>
</evidence>
<dbReference type="InterPro" id="IPR036188">
    <property type="entry name" value="FAD/NAD-bd_sf"/>
</dbReference>
<evidence type="ECO:0000256" key="2">
    <source>
        <dbReference type="ARBA" id="ARBA00010790"/>
    </source>
</evidence>
<evidence type="ECO:0000313" key="7">
    <source>
        <dbReference type="EMBL" id="GKY88154.1"/>
    </source>
</evidence>
<evidence type="ECO:0000256" key="5">
    <source>
        <dbReference type="ARBA" id="ARBA00023002"/>
    </source>
</evidence>
<keyword evidence="8" id="KW-1185">Reference proteome</keyword>
<proteinExistence type="inferred from homology"/>
<dbReference type="PANTHER" id="PTHR42784:SF1">
    <property type="entry name" value="PYRANOSE 2-OXIDASE"/>
    <property type="match status" value="1"/>
</dbReference>
<reference evidence="7" key="1">
    <citation type="journal article" date="2023" name="Int. J. Syst. Evol. Microbiol.">
        <title>Sinisalibacter aestuarii sp. nov., isolated from estuarine sediment of the Arakawa River.</title>
        <authorList>
            <person name="Arafat S.T."/>
            <person name="Hirano S."/>
            <person name="Sato A."/>
            <person name="Takeuchi K."/>
            <person name="Yasuda T."/>
            <person name="Terahara T."/>
            <person name="Hamada M."/>
            <person name="Kobayashi T."/>
        </authorList>
    </citation>
    <scope>NUCLEOTIDE SEQUENCE</scope>
    <source>
        <strain evidence="7">B-399</strain>
    </source>
</reference>
<protein>
    <submittedName>
        <fullName evidence="7">Dehydrogenase</fullName>
    </submittedName>
</protein>
<name>A0ABQ5LT31_9RHOB</name>
<dbReference type="PANTHER" id="PTHR42784">
    <property type="entry name" value="PYRANOSE 2-OXIDASE"/>
    <property type="match status" value="1"/>
</dbReference>
<comment type="caution">
    <text evidence="7">The sequence shown here is derived from an EMBL/GenBank/DDBJ whole genome shotgun (WGS) entry which is preliminary data.</text>
</comment>
<dbReference type="SUPFAM" id="SSF54373">
    <property type="entry name" value="FAD-linked reductases, C-terminal domain"/>
    <property type="match status" value="1"/>
</dbReference>
<gene>
    <name evidence="7" type="ORF">STA1M1_20230</name>
</gene>
<dbReference type="InterPro" id="IPR007867">
    <property type="entry name" value="GMC_OxRtase_C"/>
</dbReference>
<dbReference type="RefSeq" id="WP_281842202.1">
    <property type="nucleotide sequence ID" value="NZ_BROH01000005.1"/>
</dbReference>
<dbReference type="InterPro" id="IPR051473">
    <property type="entry name" value="P2Ox-like"/>
</dbReference>
<evidence type="ECO:0000256" key="1">
    <source>
        <dbReference type="ARBA" id="ARBA00001974"/>
    </source>
</evidence>
<dbReference type="EMBL" id="BROH01000005">
    <property type="protein sequence ID" value="GKY88154.1"/>
    <property type="molecule type" value="Genomic_DNA"/>
</dbReference>